<dbReference type="Proteomes" id="UP000636004">
    <property type="component" value="Unassembled WGS sequence"/>
</dbReference>
<protein>
    <recommendedName>
        <fullName evidence="3">Peptidase M10 metallopeptidase domain-containing protein</fullName>
    </recommendedName>
</protein>
<reference evidence="1" key="1">
    <citation type="journal article" date="2014" name="Int. J. Syst. Evol. Microbiol.">
        <title>Complete genome sequence of Corynebacterium casei LMG S-19264T (=DSM 44701T), isolated from a smear-ripened cheese.</title>
        <authorList>
            <consortium name="US DOE Joint Genome Institute (JGI-PGF)"/>
            <person name="Walter F."/>
            <person name="Albersmeier A."/>
            <person name="Kalinowski J."/>
            <person name="Ruckert C."/>
        </authorList>
    </citation>
    <scope>NUCLEOTIDE SEQUENCE</scope>
    <source>
        <strain evidence="1">KCTC 12710</strain>
    </source>
</reference>
<dbReference type="SUPFAM" id="SSF55486">
    <property type="entry name" value="Metalloproteases ('zincins'), catalytic domain"/>
    <property type="match status" value="1"/>
</dbReference>
<accession>A0A918VBJ4</accession>
<dbReference type="GO" id="GO:0008237">
    <property type="term" value="F:metallopeptidase activity"/>
    <property type="evidence" value="ECO:0007669"/>
    <property type="project" value="InterPro"/>
</dbReference>
<keyword evidence="2" id="KW-1185">Reference proteome</keyword>
<organism evidence="1 2">
    <name type="scientific">Algibacter mikhailovii</name>
    <dbReference type="NCBI Taxonomy" id="425498"/>
    <lineage>
        <taxon>Bacteria</taxon>
        <taxon>Pseudomonadati</taxon>
        <taxon>Bacteroidota</taxon>
        <taxon>Flavobacteriia</taxon>
        <taxon>Flavobacteriales</taxon>
        <taxon>Flavobacteriaceae</taxon>
        <taxon>Algibacter</taxon>
    </lineage>
</organism>
<comment type="caution">
    <text evidence="1">The sequence shown here is derived from an EMBL/GenBank/DDBJ whole genome shotgun (WGS) entry which is preliminary data.</text>
</comment>
<evidence type="ECO:0008006" key="3">
    <source>
        <dbReference type="Google" id="ProtNLM"/>
    </source>
</evidence>
<dbReference type="EMBL" id="BMWZ01000005">
    <property type="protein sequence ID" value="GGZ85749.1"/>
    <property type="molecule type" value="Genomic_DNA"/>
</dbReference>
<proteinExistence type="predicted"/>
<reference evidence="1" key="2">
    <citation type="submission" date="2020-09" db="EMBL/GenBank/DDBJ databases">
        <authorList>
            <person name="Sun Q."/>
            <person name="Kim S."/>
        </authorList>
    </citation>
    <scope>NUCLEOTIDE SEQUENCE</scope>
    <source>
        <strain evidence="1">KCTC 12710</strain>
    </source>
</reference>
<evidence type="ECO:0000313" key="2">
    <source>
        <dbReference type="Proteomes" id="UP000636004"/>
    </source>
</evidence>
<dbReference type="AlphaFoldDB" id="A0A918VBJ4"/>
<dbReference type="Gene3D" id="3.40.390.10">
    <property type="entry name" value="Collagenase (Catalytic Domain)"/>
    <property type="match status" value="1"/>
</dbReference>
<gene>
    <name evidence="1" type="ORF">GCM10007028_25020</name>
</gene>
<name>A0A918VBJ4_9FLAO</name>
<dbReference type="InterPro" id="IPR024079">
    <property type="entry name" value="MetalloPept_cat_dom_sf"/>
</dbReference>
<evidence type="ECO:0000313" key="1">
    <source>
        <dbReference type="EMBL" id="GGZ85749.1"/>
    </source>
</evidence>
<sequence length="325" mass="35398">MACQENDISNSPTEEVNSLNLDKIPLLNINTTNTNIYSKSTEGKTTLEDFVAAINSELLEENLQLSTVELLGHKEAGITYRFKAVGNKQLLSDWIPDDPRNYLPGTNLLYWVDGTELATTSGMSGAETLGAIDNAMNTWGSVSCSKGLNTANILVTTPNLFGDVGIAQKVRGFGGAFNVVYGSILFGGNLPKAFFNTLRPNGGNNIIAVTFTWVFLNEGTPTDLDNNGKNDVAFKEIYFNDSMPFQDEPNDIMDNGIIDFETVAIHEAGHGLSQAHFGKSFTKKNGKIQYAPFAIMNAGYSLGQRDLLGTDKAGHCSMWSNWPKK</sequence>